<dbReference type="InterPro" id="IPR001466">
    <property type="entry name" value="Beta-lactam-related"/>
</dbReference>
<accession>A0A2N8KA78</accession>
<dbReference type="SUPFAM" id="SSF56601">
    <property type="entry name" value="beta-lactamase/transpeptidase-like"/>
    <property type="match status" value="1"/>
</dbReference>
<dbReference type="InterPro" id="IPR050789">
    <property type="entry name" value="Diverse_Enzym_Activities"/>
</dbReference>
<feature type="domain" description="Beta-lactamase-related" evidence="2">
    <location>
        <begin position="58"/>
        <end position="332"/>
    </location>
</feature>
<dbReference type="Gene3D" id="3.40.710.10">
    <property type="entry name" value="DD-peptidase/beta-lactamase superfamily"/>
    <property type="match status" value="1"/>
</dbReference>
<organism evidence="3 4">
    <name type="scientific">Achromobacter pulmonis</name>
    <dbReference type="NCBI Taxonomy" id="1389932"/>
    <lineage>
        <taxon>Bacteria</taxon>
        <taxon>Pseudomonadati</taxon>
        <taxon>Pseudomonadota</taxon>
        <taxon>Betaproteobacteria</taxon>
        <taxon>Burkholderiales</taxon>
        <taxon>Alcaligenaceae</taxon>
        <taxon>Achromobacter</taxon>
    </lineage>
</organism>
<proteinExistence type="predicted"/>
<dbReference type="PANTHER" id="PTHR43283">
    <property type="entry name" value="BETA-LACTAMASE-RELATED"/>
    <property type="match status" value="1"/>
</dbReference>
<dbReference type="Pfam" id="PF00144">
    <property type="entry name" value="Beta-lactamase"/>
    <property type="match status" value="1"/>
</dbReference>
<protein>
    <submittedName>
        <fullName evidence="3">Serine hydrolase</fullName>
    </submittedName>
</protein>
<comment type="caution">
    <text evidence="3">The sequence shown here is derived from an EMBL/GenBank/DDBJ whole genome shotgun (WGS) entry which is preliminary data.</text>
</comment>
<reference evidence="3 4" key="1">
    <citation type="submission" date="2018-01" db="EMBL/GenBank/DDBJ databases">
        <title>The draft genome of an aniline degradation strain ANB-1.</title>
        <authorList>
            <person name="Zhang L."/>
            <person name="Jiang J."/>
        </authorList>
    </citation>
    <scope>NUCLEOTIDE SEQUENCE [LARGE SCALE GENOMIC DNA]</scope>
    <source>
        <strain evidence="3 4">ANB-1</strain>
    </source>
</reference>
<evidence type="ECO:0000313" key="4">
    <source>
        <dbReference type="Proteomes" id="UP000235994"/>
    </source>
</evidence>
<name>A0A2N8KA78_9BURK</name>
<dbReference type="Proteomes" id="UP000235994">
    <property type="component" value="Unassembled WGS sequence"/>
</dbReference>
<dbReference type="PANTHER" id="PTHR43283:SF11">
    <property type="entry name" value="BETA-LACTAMASE-RELATED DOMAIN-CONTAINING PROTEIN"/>
    <property type="match status" value="1"/>
</dbReference>
<keyword evidence="1 3" id="KW-0378">Hydrolase</keyword>
<dbReference type="InterPro" id="IPR012338">
    <property type="entry name" value="Beta-lactam/transpept-like"/>
</dbReference>
<dbReference type="GO" id="GO:0016787">
    <property type="term" value="F:hydrolase activity"/>
    <property type="evidence" value="ECO:0007669"/>
    <property type="project" value="UniProtKB-KW"/>
</dbReference>
<dbReference type="EMBL" id="POQS01000010">
    <property type="protein sequence ID" value="PND30349.1"/>
    <property type="molecule type" value="Genomic_DNA"/>
</dbReference>
<evidence type="ECO:0000313" key="3">
    <source>
        <dbReference type="EMBL" id="PND30349.1"/>
    </source>
</evidence>
<evidence type="ECO:0000259" key="2">
    <source>
        <dbReference type="Pfam" id="PF00144"/>
    </source>
</evidence>
<keyword evidence="4" id="KW-1185">Reference proteome</keyword>
<dbReference type="AlphaFoldDB" id="A0A2N8KA78"/>
<gene>
    <name evidence="3" type="ORF">C1I89_30545</name>
</gene>
<evidence type="ECO:0000256" key="1">
    <source>
        <dbReference type="ARBA" id="ARBA00022801"/>
    </source>
</evidence>
<sequence>MTRQAMNTLMQQAIQFANDHETAWDRSVDGVFGVHLNDPPPWNRLLGPIHDRGPVSGVVVVDGKTVAEWGEPKRADLTFSVAKLYLAILAGVAHDRGLLPDVDEPVGRRVPGIGFDSGQNADITWRHLLQQTSEWEGERFGVSDQADRYRAVTFGVPPDGKKGDARPLQRPGTYWEYNDVRINQLSYALLHLFRKPLPEVFREAVMRPIGASENWRWVGYDNAWVEIDGQRMPSVPGGSHWGGGMSISARDQALIGQMLLNGGRANGRQVLSEDWIRAMRTPCDIAPYYGYLIWLNHEGRVFPSVPASSFFGVGAGSSFTWVEPERKMVVIVRWLDSAHADALFGRILAAVDAGGA</sequence>